<comment type="caution">
    <text evidence="2">The sequence shown here is derived from an EMBL/GenBank/DDBJ whole genome shotgun (WGS) entry which is preliminary data.</text>
</comment>
<dbReference type="EMBL" id="JAAOMA010000034">
    <property type="protein sequence ID" value="NHR07431.1"/>
    <property type="molecule type" value="Genomic_DNA"/>
</dbReference>
<dbReference type="Gene3D" id="3.40.1440.10">
    <property type="entry name" value="GIY-YIG endonuclease"/>
    <property type="match status" value="1"/>
</dbReference>
<dbReference type="RefSeq" id="WP_166453240.1">
    <property type="nucleotide sequence ID" value="NZ_JAAOMA010000034.1"/>
</dbReference>
<dbReference type="InterPro" id="IPR000305">
    <property type="entry name" value="GIY-YIG_endonuc"/>
</dbReference>
<dbReference type="Proteomes" id="UP001515641">
    <property type="component" value="Unassembled WGS sequence"/>
</dbReference>
<feature type="domain" description="GIY-YIG" evidence="1">
    <location>
        <begin position="142"/>
        <end position="225"/>
    </location>
</feature>
<dbReference type="Pfam" id="PF01541">
    <property type="entry name" value="GIY-YIG"/>
    <property type="match status" value="1"/>
</dbReference>
<organism evidence="2 3">
    <name type="scientific">Chromobacterium fluminis</name>
    <dbReference type="NCBI Taxonomy" id="3044269"/>
    <lineage>
        <taxon>Bacteria</taxon>
        <taxon>Pseudomonadati</taxon>
        <taxon>Pseudomonadota</taxon>
        <taxon>Betaproteobacteria</taxon>
        <taxon>Neisseriales</taxon>
        <taxon>Chromobacteriaceae</taxon>
        <taxon>Chromobacterium</taxon>
    </lineage>
</organism>
<name>A0ABX0LCT6_9NEIS</name>
<evidence type="ECO:0000313" key="3">
    <source>
        <dbReference type="Proteomes" id="UP001515641"/>
    </source>
</evidence>
<evidence type="ECO:0000259" key="1">
    <source>
        <dbReference type="Pfam" id="PF01541"/>
    </source>
</evidence>
<protein>
    <submittedName>
        <fullName evidence="2">GIY-YIG nuclease family protein</fullName>
    </submittedName>
</protein>
<gene>
    <name evidence="2" type="ORF">HA052_19760</name>
</gene>
<dbReference type="SUPFAM" id="SSF82771">
    <property type="entry name" value="GIY-YIG endonuclease"/>
    <property type="match status" value="1"/>
</dbReference>
<reference evidence="2 3" key="1">
    <citation type="submission" date="2020-03" db="EMBL/GenBank/DDBJ databases">
        <title>Draft genome sequence of environmentally isolated cultures.</title>
        <authorList>
            <person name="Wilson H.S."/>
            <person name="De Leon M.E."/>
        </authorList>
    </citation>
    <scope>NUCLEOTIDE SEQUENCE [LARGE SCALE GENOMIC DNA]</scope>
    <source>
        <strain evidence="2 3">HSC-31F16</strain>
    </source>
</reference>
<sequence>MPDFYYQIKGRELSAYGEVPGWAWPPIFSGLVTAPDRKQAKAQIEEEYSRQFPVRVLKKDIEQHAYLLHFKEVEPDNDYLLRRFRKTVCKECGTIFIPIDKYNDPHSDHQGLEYCSDRCSKEGRFREVQEFRLAHEGKLPPVIYQVRQKSTGRVYVGQSIRPFTLRWWEHLTYPSESKFHETLRATPITDWEFSVLEVVSVPDDCKSKAAYITDRERHWIDALNAVADGFNSVLPTGVSPQLSLIE</sequence>
<keyword evidence="3" id="KW-1185">Reference proteome</keyword>
<evidence type="ECO:0000313" key="2">
    <source>
        <dbReference type="EMBL" id="NHR07431.1"/>
    </source>
</evidence>
<dbReference type="InterPro" id="IPR035901">
    <property type="entry name" value="GIY-YIG_endonuc_sf"/>
</dbReference>
<proteinExistence type="predicted"/>
<accession>A0ABX0LCT6</accession>